<comment type="caution">
    <text evidence="4">The sequence shown here is derived from an EMBL/GenBank/DDBJ whole genome shotgun (WGS) entry which is preliminary data.</text>
</comment>
<organism evidence="4 5">
    <name type="scientific">Cellulomonas avistercoris</name>
    <dbReference type="NCBI Taxonomy" id="2762242"/>
    <lineage>
        <taxon>Bacteria</taxon>
        <taxon>Bacillati</taxon>
        <taxon>Actinomycetota</taxon>
        <taxon>Actinomycetes</taxon>
        <taxon>Micrococcales</taxon>
        <taxon>Cellulomonadaceae</taxon>
        <taxon>Cellulomonas</taxon>
    </lineage>
</organism>
<feature type="domain" description="ABC transporter" evidence="3">
    <location>
        <begin position="10"/>
        <end position="235"/>
    </location>
</feature>
<dbReference type="RefSeq" id="WP_191784634.1">
    <property type="nucleotide sequence ID" value="NZ_JACSQV010000018.1"/>
</dbReference>
<proteinExistence type="predicted"/>
<dbReference type="PANTHER" id="PTHR43158">
    <property type="entry name" value="SKFA PEPTIDE EXPORT ATP-BINDING PROTEIN SKFE"/>
    <property type="match status" value="1"/>
</dbReference>
<accession>A0ABR8QHS8</accession>
<dbReference type="InterPro" id="IPR003593">
    <property type="entry name" value="AAA+_ATPase"/>
</dbReference>
<keyword evidence="1" id="KW-0547">Nucleotide-binding</keyword>
<dbReference type="PANTHER" id="PTHR43158:SF5">
    <property type="entry name" value="ABC TRANSPORTER, ATP-BINDING PROTEIN"/>
    <property type="match status" value="1"/>
</dbReference>
<dbReference type="InterPro" id="IPR003439">
    <property type="entry name" value="ABC_transporter-like_ATP-bd"/>
</dbReference>
<gene>
    <name evidence="4" type="ORF">H9657_17075</name>
</gene>
<evidence type="ECO:0000313" key="5">
    <source>
        <dbReference type="Proteomes" id="UP000604241"/>
    </source>
</evidence>
<dbReference type="EMBL" id="JACSQV010000018">
    <property type="protein sequence ID" value="MBD7919986.1"/>
    <property type="molecule type" value="Genomic_DNA"/>
</dbReference>
<dbReference type="Gene3D" id="3.40.50.300">
    <property type="entry name" value="P-loop containing nucleotide triphosphate hydrolases"/>
    <property type="match status" value="1"/>
</dbReference>
<evidence type="ECO:0000256" key="1">
    <source>
        <dbReference type="ARBA" id="ARBA00022741"/>
    </source>
</evidence>
<evidence type="ECO:0000259" key="3">
    <source>
        <dbReference type="PROSITE" id="PS50893"/>
    </source>
</evidence>
<dbReference type="Proteomes" id="UP000604241">
    <property type="component" value="Unassembled WGS sequence"/>
</dbReference>
<dbReference type="SMART" id="SM00382">
    <property type="entry name" value="AAA"/>
    <property type="match status" value="1"/>
</dbReference>
<dbReference type="GO" id="GO:0005524">
    <property type="term" value="F:ATP binding"/>
    <property type="evidence" value="ECO:0007669"/>
    <property type="project" value="UniProtKB-KW"/>
</dbReference>
<keyword evidence="5" id="KW-1185">Reference proteome</keyword>
<dbReference type="SUPFAM" id="SSF52540">
    <property type="entry name" value="P-loop containing nucleoside triphosphate hydrolases"/>
    <property type="match status" value="1"/>
</dbReference>
<evidence type="ECO:0000256" key="2">
    <source>
        <dbReference type="ARBA" id="ARBA00022840"/>
    </source>
</evidence>
<dbReference type="Pfam" id="PF00005">
    <property type="entry name" value="ABC_tran"/>
    <property type="match status" value="1"/>
</dbReference>
<evidence type="ECO:0000313" key="4">
    <source>
        <dbReference type="EMBL" id="MBD7919986.1"/>
    </source>
</evidence>
<dbReference type="CDD" id="cd03230">
    <property type="entry name" value="ABC_DR_subfamily_A"/>
    <property type="match status" value="1"/>
</dbReference>
<protein>
    <submittedName>
        <fullName evidence="4">ABC transporter ATP-binding protein</fullName>
    </submittedName>
</protein>
<dbReference type="PROSITE" id="PS50893">
    <property type="entry name" value="ABC_TRANSPORTER_2"/>
    <property type="match status" value="1"/>
</dbReference>
<keyword evidence="2 4" id="KW-0067">ATP-binding</keyword>
<name>A0ABR8QHS8_9CELL</name>
<sequence>MTTTTTGWGVELRGVTQRYGDVVALDDVTLTVRPGTITGLLGRNGSGKSTLGSLLAAFRRPTAGRVLVDGEDPWENERVVPGICFVRESGDVLEDYPLKDNLAYVSGARPTFSHELAGELMDLFELDPRRKPSKLSRGKKSAFGIVLGLAARAPLTILDEVHLGLDAPSRYAFYETLLADYAEHPRTLILSSHLIGEIEQLLEDVVVLDRGRVLVAQDAETLRAEGLAVTGPAPAVEQFVAGRDVLATQRLGGTVRTTVRGALVEGDERRARDAGLELGPVPLQDLFVHLTDPQRTGSTVGPADGEVAR</sequence>
<dbReference type="InterPro" id="IPR027417">
    <property type="entry name" value="P-loop_NTPase"/>
</dbReference>
<reference evidence="4 5" key="1">
    <citation type="submission" date="2020-08" db="EMBL/GenBank/DDBJ databases">
        <title>A Genomic Blueprint of the Chicken Gut Microbiome.</title>
        <authorList>
            <person name="Gilroy R."/>
            <person name="Ravi A."/>
            <person name="Getino M."/>
            <person name="Pursley I."/>
            <person name="Horton D.L."/>
            <person name="Alikhan N.-F."/>
            <person name="Baker D."/>
            <person name="Gharbi K."/>
            <person name="Hall N."/>
            <person name="Watson M."/>
            <person name="Adriaenssens E.M."/>
            <person name="Foster-Nyarko E."/>
            <person name="Jarju S."/>
            <person name="Secka A."/>
            <person name="Antonio M."/>
            <person name="Oren A."/>
            <person name="Chaudhuri R."/>
            <person name="La Ragione R.M."/>
            <person name="Hildebrand F."/>
            <person name="Pallen M.J."/>
        </authorList>
    </citation>
    <scope>NUCLEOTIDE SEQUENCE [LARGE SCALE GENOMIC DNA]</scope>
    <source>
        <strain evidence="4 5">Sa3CUA2</strain>
    </source>
</reference>